<feature type="transmembrane region" description="Helical" evidence="1">
    <location>
        <begin position="20"/>
        <end position="43"/>
    </location>
</feature>
<gene>
    <name evidence="3" type="ORF">SLEP1_g15274</name>
</gene>
<dbReference type="Pfam" id="PF03168">
    <property type="entry name" value="LEA_2"/>
    <property type="match status" value="1"/>
</dbReference>
<name>A0AAV5IVP4_9ROSI</name>
<dbReference type="InterPro" id="IPR004864">
    <property type="entry name" value="LEA_2"/>
</dbReference>
<keyword evidence="1" id="KW-0812">Transmembrane</keyword>
<comment type="caution">
    <text evidence="3">The sequence shown here is derived from an EMBL/GenBank/DDBJ whole genome shotgun (WGS) entry which is preliminary data.</text>
</comment>
<dbReference type="Proteomes" id="UP001054252">
    <property type="component" value="Unassembled WGS sequence"/>
</dbReference>
<keyword evidence="4" id="KW-1185">Reference proteome</keyword>
<dbReference type="InterPro" id="IPR055301">
    <property type="entry name" value="Lea14-like_2"/>
</dbReference>
<dbReference type="EMBL" id="BPVZ01000019">
    <property type="protein sequence ID" value="GKV02895.1"/>
    <property type="molecule type" value="Genomic_DNA"/>
</dbReference>
<protein>
    <recommendedName>
        <fullName evidence="2">Late embryogenesis abundant protein LEA-2 subgroup domain-containing protein</fullName>
    </recommendedName>
</protein>
<sequence>MKTMTEENTAVARKKRSCIIVGGVLLCLIPLFLTALILALTLFKAKEPRIQLLSAAVDGVAPRISFPVIKIQLNITLDLQLLIQNRNRASFRHGTGKSLLLYRGKQVGDIDIYPGLIPAMGSTRLACRLTLQVDKIASNITALIKDVLDGEVDMTTQTRIPGRVTFLGFIKKHAVAKSECQIAIAFPAFKVRNQTCKTKTKL</sequence>
<reference evidence="3 4" key="1">
    <citation type="journal article" date="2021" name="Commun. Biol.">
        <title>The genome of Shorea leprosula (Dipterocarpaceae) highlights the ecological relevance of drought in aseasonal tropical rainforests.</title>
        <authorList>
            <person name="Ng K.K.S."/>
            <person name="Kobayashi M.J."/>
            <person name="Fawcett J.A."/>
            <person name="Hatakeyama M."/>
            <person name="Paape T."/>
            <person name="Ng C.H."/>
            <person name="Ang C.C."/>
            <person name="Tnah L.H."/>
            <person name="Lee C.T."/>
            <person name="Nishiyama T."/>
            <person name="Sese J."/>
            <person name="O'Brien M.J."/>
            <person name="Copetti D."/>
            <person name="Mohd Noor M.I."/>
            <person name="Ong R.C."/>
            <person name="Putra M."/>
            <person name="Sireger I.Z."/>
            <person name="Indrioko S."/>
            <person name="Kosugi Y."/>
            <person name="Izuno A."/>
            <person name="Isagi Y."/>
            <person name="Lee S.L."/>
            <person name="Shimizu K.K."/>
        </authorList>
    </citation>
    <scope>NUCLEOTIDE SEQUENCE [LARGE SCALE GENOMIC DNA]</scope>
    <source>
        <strain evidence="3">214</strain>
    </source>
</reference>
<keyword evidence="1" id="KW-1133">Transmembrane helix</keyword>
<dbReference type="AlphaFoldDB" id="A0AAV5IVP4"/>
<evidence type="ECO:0000256" key="1">
    <source>
        <dbReference type="SAM" id="Phobius"/>
    </source>
</evidence>
<dbReference type="Gene3D" id="2.60.40.1820">
    <property type="match status" value="1"/>
</dbReference>
<organism evidence="3 4">
    <name type="scientific">Rubroshorea leprosula</name>
    <dbReference type="NCBI Taxonomy" id="152421"/>
    <lineage>
        <taxon>Eukaryota</taxon>
        <taxon>Viridiplantae</taxon>
        <taxon>Streptophyta</taxon>
        <taxon>Embryophyta</taxon>
        <taxon>Tracheophyta</taxon>
        <taxon>Spermatophyta</taxon>
        <taxon>Magnoliopsida</taxon>
        <taxon>eudicotyledons</taxon>
        <taxon>Gunneridae</taxon>
        <taxon>Pentapetalae</taxon>
        <taxon>rosids</taxon>
        <taxon>malvids</taxon>
        <taxon>Malvales</taxon>
        <taxon>Dipterocarpaceae</taxon>
        <taxon>Rubroshorea</taxon>
    </lineage>
</organism>
<evidence type="ECO:0000313" key="3">
    <source>
        <dbReference type="EMBL" id="GKV02895.1"/>
    </source>
</evidence>
<evidence type="ECO:0000259" key="2">
    <source>
        <dbReference type="Pfam" id="PF03168"/>
    </source>
</evidence>
<keyword evidence="1" id="KW-0472">Membrane</keyword>
<accession>A0AAV5IVP4</accession>
<dbReference type="SUPFAM" id="SSF117070">
    <property type="entry name" value="LEA14-like"/>
    <property type="match status" value="1"/>
</dbReference>
<proteinExistence type="predicted"/>
<evidence type="ECO:0000313" key="4">
    <source>
        <dbReference type="Proteomes" id="UP001054252"/>
    </source>
</evidence>
<dbReference type="PANTHER" id="PTHR31852">
    <property type="entry name" value="LATE EMBRYOGENESIS ABUNDANT (LEA) HYDROXYPROLINE-RICH GLYCOPROTEIN FAMILY"/>
    <property type="match status" value="1"/>
</dbReference>
<feature type="domain" description="Late embryogenesis abundant protein LEA-2 subgroup" evidence="2">
    <location>
        <begin position="81"/>
        <end position="174"/>
    </location>
</feature>